<accession>A0ABR3GM15</accession>
<protein>
    <submittedName>
        <fullName evidence="1">Uncharacterized protein</fullName>
    </submittedName>
</protein>
<evidence type="ECO:0000313" key="1">
    <source>
        <dbReference type="EMBL" id="KAL0636969.1"/>
    </source>
</evidence>
<keyword evidence="2" id="KW-1185">Reference proteome</keyword>
<reference evidence="1 2" key="1">
    <citation type="submission" date="2024-02" db="EMBL/GenBank/DDBJ databases">
        <title>Discinaceae phylogenomics.</title>
        <authorList>
            <person name="Dirks A.C."/>
            <person name="James T.Y."/>
        </authorList>
    </citation>
    <scope>NUCLEOTIDE SEQUENCE [LARGE SCALE GENOMIC DNA]</scope>
    <source>
        <strain evidence="1 2">ACD0624</strain>
    </source>
</reference>
<evidence type="ECO:0000313" key="2">
    <source>
        <dbReference type="Proteomes" id="UP001447188"/>
    </source>
</evidence>
<comment type="caution">
    <text evidence="1">The sequence shown here is derived from an EMBL/GenBank/DDBJ whole genome shotgun (WGS) entry which is preliminary data.</text>
</comment>
<dbReference type="Proteomes" id="UP001447188">
    <property type="component" value="Unassembled WGS sequence"/>
</dbReference>
<dbReference type="EMBL" id="JBBBZM010000041">
    <property type="protein sequence ID" value="KAL0636969.1"/>
    <property type="molecule type" value="Genomic_DNA"/>
</dbReference>
<gene>
    <name evidence="1" type="ORF">Q9L58_004072</name>
</gene>
<name>A0ABR3GM15_9PEZI</name>
<proteinExistence type="predicted"/>
<organism evidence="1 2">
    <name type="scientific">Discina gigas</name>
    <dbReference type="NCBI Taxonomy" id="1032678"/>
    <lineage>
        <taxon>Eukaryota</taxon>
        <taxon>Fungi</taxon>
        <taxon>Dikarya</taxon>
        <taxon>Ascomycota</taxon>
        <taxon>Pezizomycotina</taxon>
        <taxon>Pezizomycetes</taxon>
        <taxon>Pezizales</taxon>
        <taxon>Discinaceae</taxon>
        <taxon>Discina</taxon>
    </lineage>
</organism>
<sequence>MVAAAETSTVTRLRFSYAEMSSWALQYILRVPIALSHFSYSPVDDIDIDLPQLMSAMAPLRPSVQYLHLDFCNVELMTIDEVDKFILPYDEGSLRSWSMLRTLSCSLMPLLGNGQRDGSPRLMNVLPAGIRELEILEDCIWSIPEKVDQIVEMLAQKDWVVPCLEKLAVVLKLVKCQRATDELTIACEAAGVSFVEDSFVW</sequence>